<keyword evidence="2" id="KW-0732">Signal</keyword>
<dbReference type="PANTHER" id="PTHR11102">
    <property type="entry name" value="SEL-1-LIKE PROTEIN"/>
    <property type="match status" value="1"/>
</dbReference>
<feature type="signal peptide" evidence="2">
    <location>
        <begin position="1"/>
        <end position="22"/>
    </location>
</feature>
<dbReference type="PANTHER" id="PTHR11102:SF160">
    <property type="entry name" value="ERAD-ASSOCIATED E3 UBIQUITIN-PROTEIN LIGASE COMPONENT HRD3"/>
    <property type="match status" value="1"/>
</dbReference>
<keyword evidence="4" id="KW-1185">Reference proteome</keyword>
<accession>A0A2P6MCF4</accession>
<sequence length="299" mass="32397">MKPIIVMATLVAGAALSSTANSKDLNKTGSNPQRQTSSGEVYTAINETLSDSLQRLKEGAESGNTDAQWQYGVALIRGYAGRTPNKPEGARWIRLAASAGNPIAQTALGHLYLIGEGVPLDYQEAHTWTSRAALQGHVPAQTRLASMFRDGIGTETNRAEQLKWLEEAARQGDSESQYLAAMQLLLGDGVQKDIRKAIHWLNLATTQGNANAQATLASLYFKGAEVPANRGEALRLAELSAAQNNAMGMQTLAIILLTDKDKEPDIDRAKSLLRRSAILLREDPEALIDKVMRITGHRQ</sequence>
<dbReference type="AlphaFoldDB" id="A0A2P6MCF4"/>
<dbReference type="InterPro" id="IPR050767">
    <property type="entry name" value="Sel1_AlgK"/>
</dbReference>
<proteinExistence type="predicted"/>
<feature type="region of interest" description="Disordered" evidence="1">
    <location>
        <begin position="21"/>
        <end position="41"/>
    </location>
</feature>
<dbReference type="OrthoDB" id="1442375at2"/>
<evidence type="ECO:0008006" key="5">
    <source>
        <dbReference type="Google" id="ProtNLM"/>
    </source>
</evidence>
<name>A0A2P6MCF4_9GAMM</name>
<reference evidence="3 4" key="1">
    <citation type="submission" date="2018-03" db="EMBL/GenBank/DDBJ databases">
        <title>Arenimonas caeni sp. nov., isolated from activated sludge.</title>
        <authorList>
            <person name="Liu H."/>
        </authorList>
    </citation>
    <scope>NUCLEOTIDE SEQUENCE [LARGE SCALE GENOMIC DNA]</scope>
    <source>
        <strain evidence="4">z29</strain>
    </source>
</reference>
<evidence type="ECO:0000313" key="3">
    <source>
        <dbReference type="EMBL" id="PRH83672.1"/>
    </source>
</evidence>
<feature type="chain" id="PRO_5015103851" description="Sel1 repeat family protein" evidence="2">
    <location>
        <begin position="23"/>
        <end position="299"/>
    </location>
</feature>
<protein>
    <recommendedName>
        <fullName evidence="5">Sel1 repeat family protein</fullName>
    </recommendedName>
</protein>
<evidence type="ECO:0000256" key="1">
    <source>
        <dbReference type="SAM" id="MobiDB-lite"/>
    </source>
</evidence>
<dbReference type="InterPro" id="IPR011990">
    <property type="entry name" value="TPR-like_helical_dom_sf"/>
</dbReference>
<dbReference type="InterPro" id="IPR006597">
    <property type="entry name" value="Sel1-like"/>
</dbReference>
<dbReference type="SUPFAM" id="SSF81901">
    <property type="entry name" value="HCP-like"/>
    <property type="match status" value="1"/>
</dbReference>
<gene>
    <name evidence="3" type="ORF">C6N40_00575</name>
</gene>
<evidence type="ECO:0000256" key="2">
    <source>
        <dbReference type="SAM" id="SignalP"/>
    </source>
</evidence>
<comment type="caution">
    <text evidence="3">The sequence shown here is derived from an EMBL/GenBank/DDBJ whole genome shotgun (WGS) entry which is preliminary data.</text>
</comment>
<dbReference type="EMBL" id="PVLF01000001">
    <property type="protein sequence ID" value="PRH83672.1"/>
    <property type="molecule type" value="Genomic_DNA"/>
</dbReference>
<dbReference type="Proteomes" id="UP000241736">
    <property type="component" value="Unassembled WGS sequence"/>
</dbReference>
<dbReference type="Pfam" id="PF08238">
    <property type="entry name" value="Sel1"/>
    <property type="match status" value="6"/>
</dbReference>
<dbReference type="Gene3D" id="1.25.40.10">
    <property type="entry name" value="Tetratricopeptide repeat domain"/>
    <property type="match status" value="2"/>
</dbReference>
<organism evidence="3 4">
    <name type="scientific">Arenimonas caeni</name>
    <dbReference type="NCBI Taxonomy" id="2058085"/>
    <lineage>
        <taxon>Bacteria</taxon>
        <taxon>Pseudomonadati</taxon>
        <taxon>Pseudomonadota</taxon>
        <taxon>Gammaproteobacteria</taxon>
        <taxon>Lysobacterales</taxon>
        <taxon>Lysobacteraceae</taxon>
        <taxon>Arenimonas</taxon>
    </lineage>
</organism>
<dbReference type="SMART" id="SM00671">
    <property type="entry name" value="SEL1"/>
    <property type="match status" value="6"/>
</dbReference>
<evidence type="ECO:0000313" key="4">
    <source>
        <dbReference type="Proteomes" id="UP000241736"/>
    </source>
</evidence>